<keyword evidence="4" id="KW-1003">Cell membrane</keyword>
<evidence type="ECO:0000256" key="3">
    <source>
        <dbReference type="ARBA" id="ARBA00022448"/>
    </source>
</evidence>
<organism evidence="13 14">
    <name type="scientific">Hafnia alvei FB1</name>
    <dbReference type="NCBI Taxonomy" id="1453496"/>
    <lineage>
        <taxon>Bacteria</taxon>
        <taxon>Pseudomonadati</taxon>
        <taxon>Pseudomonadota</taxon>
        <taxon>Gammaproteobacteria</taxon>
        <taxon>Enterobacterales</taxon>
        <taxon>Hafniaceae</taxon>
        <taxon>Hafnia</taxon>
    </lineage>
</organism>
<dbReference type="EMBL" id="CP009706">
    <property type="protein sequence ID" value="AIU73922.1"/>
    <property type="molecule type" value="Genomic_DNA"/>
</dbReference>
<keyword evidence="9 11" id="KW-0472">Membrane</keyword>
<dbReference type="AlphaFoldDB" id="A0A097R5C3"/>
<dbReference type="InterPro" id="IPR037682">
    <property type="entry name" value="TonB_C"/>
</dbReference>
<dbReference type="RefSeq" id="WP_025800114.1">
    <property type="nucleotide sequence ID" value="NZ_CP009706.1"/>
</dbReference>
<evidence type="ECO:0000256" key="8">
    <source>
        <dbReference type="ARBA" id="ARBA00022989"/>
    </source>
</evidence>
<proteinExistence type="inferred from homology"/>
<evidence type="ECO:0000256" key="5">
    <source>
        <dbReference type="ARBA" id="ARBA00022519"/>
    </source>
</evidence>
<dbReference type="GO" id="GO:0055085">
    <property type="term" value="P:transmembrane transport"/>
    <property type="evidence" value="ECO:0007669"/>
    <property type="project" value="InterPro"/>
</dbReference>
<evidence type="ECO:0000256" key="2">
    <source>
        <dbReference type="ARBA" id="ARBA00006555"/>
    </source>
</evidence>
<dbReference type="PATRIC" id="fig|1453496.5.peg.3488"/>
<evidence type="ECO:0000256" key="9">
    <source>
        <dbReference type="ARBA" id="ARBA00023136"/>
    </source>
</evidence>
<gene>
    <name evidence="13" type="ORF">AT03_16990</name>
</gene>
<keyword evidence="3" id="KW-0813">Transport</keyword>
<feature type="domain" description="TonB C-terminal" evidence="12">
    <location>
        <begin position="163"/>
        <end position="260"/>
    </location>
</feature>
<evidence type="ECO:0000256" key="1">
    <source>
        <dbReference type="ARBA" id="ARBA00004383"/>
    </source>
</evidence>
<keyword evidence="5" id="KW-0997">Cell inner membrane</keyword>
<evidence type="ECO:0000256" key="4">
    <source>
        <dbReference type="ARBA" id="ARBA00022475"/>
    </source>
</evidence>
<keyword evidence="8 11" id="KW-1133">Transmembrane helix</keyword>
<feature type="transmembrane region" description="Helical" evidence="11">
    <location>
        <begin position="12"/>
        <end position="31"/>
    </location>
</feature>
<feature type="compositionally biased region" description="Low complexity" evidence="10">
    <location>
        <begin position="124"/>
        <end position="139"/>
    </location>
</feature>
<keyword evidence="14" id="KW-1185">Reference proteome</keyword>
<dbReference type="Gene3D" id="3.30.1150.10">
    <property type="match status" value="1"/>
</dbReference>
<dbReference type="GO" id="GO:0098797">
    <property type="term" value="C:plasma membrane protein complex"/>
    <property type="evidence" value="ECO:0007669"/>
    <property type="project" value="TreeGrafter"/>
</dbReference>
<reference evidence="13 14" key="1">
    <citation type="journal article" date="2014" name="Gut Pathog.">
        <title>Gene clusters of Hafnia alvei strain FB1 important in survival and pathogenesis: a draft genome perspective.</title>
        <authorList>
            <person name="Tan J.Y."/>
            <person name="Yin W.F."/>
            <person name="Chan K.G."/>
        </authorList>
    </citation>
    <scope>NUCLEOTIDE SEQUENCE [LARGE SCALE GENOMIC DNA]</scope>
    <source>
        <strain evidence="13 14">FB1</strain>
    </source>
</reference>
<dbReference type="Pfam" id="PF03544">
    <property type="entry name" value="TonB_C"/>
    <property type="match status" value="1"/>
</dbReference>
<sequence length="260" mass="28363">MDILYNAQPKWGRWFIFALAVHGTLLAALVWRPSDATPPYQPPPAVMLQWAETIQAPASPTPLPIGIAQQQSAAAEEKQQVKDKAQPKLVVAKEAIIEVAKQKKSADGEKKKPRPINKIKDQTSDASHAAIASNAAPQANTLSPNIAAPFNSDATKRNSEKVSWESLVKGHLNRYKKYPLDARRRARTGLAVVTFTVNAAGFVQGNQLYASSGTISLDREAVEVLERAQPLPKPPAEMLNGGLYSVKMPINFDLAELKQQ</sequence>
<dbReference type="PROSITE" id="PS52015">
    <property type="entry name" value="TONB_CTD"/>
    <property type="match status" value="1"/>
</dbReference>
<dbReference type="OrthoDB" id="8703302at2"/>
<protein>
    <submittedName>
        <fullName evidence="13">Energy transducer TonB</fullName>
    </submittedName>
</protein>
<evidence type="ECO:0000256" key="11">
    <source>
        <dbReference type="SAM" id="Phobius"/>
    </source>
</evidence>
<dbReference type="PANTHER" id="PTHR33446:SF2">
    <property type="entry name" value="PROTEIN TONB"/>
    <property type="match status" value="1"/>
</dbReference>
<dbReference type="SUPFAM" id="SSF74653">
    <property type="entry name" value="TolA/TonB C-terminal domain"/>
    <property type="match status" value="1"/>
</dbReference>
<evidence type="ECO:0000256" key="10">
    <source>
        <dbReference type="SAM" id="MobiDB-lite"/>
    </source>
</evidence>
<dbReference type="GO" id="GO:0015031">
    <property type="term" value="P:protein transport"/>
    <property type="evidence" value="ECO:0007669"/>
    <property type="project" value="UniProtKB-KW"/>
</dbReference>
<keyword evidence="7" id="KW-0653">Protein transport</keyword>
<comment type="subcellular location">
    <subcellularLocation>
        <location evidence="1">Cell inner membrane</location>
        <topology evidence="1">Single-pass membrane protein</topology>
        <orientation evidence="1">Periplasmic side</orientation>
    </subcellularLocation>
</comment>
<dbReference type="KEGG" id="hav:AT03_16990"/>
<dbReference type="Proteomes" id="UP000029986">
    <property type="component" value="Chromosome"/>
</dbReference>
<dbReference type="HOGENOM" id="CLU_076333_1_0_6"/>
<evidence type="ECO:0000256" key="6">
    <source>
        <dbReference type="ARBA" id="ARBA00022692"/>
    </source>
</evidence>
<comment type="similarity">
    <text evidence="2">Belongs to the TonB family.</text>
</comment>
<dbReference type="eggNOG" id="COG0810">
    <property type="taxonomic scope" value="Bacteria"/>
</dbReference>
<evidence type="ECO:0000259" key="12">
    <source>
        <dbReference type="PROSITE" id="PS52015"/>
    </source>
</evidence>
<evidence type="ECO:0000313" key="14">
    <source>
        <dbReference type="Proteomes" id="UP000029986"/>
    </source>
</evidence>
<dbReference type="GO" id="GO:0031992">
    <property type="term" value="F:energy transducer activity"/>
    <property type="evidence" value="ECO:0007669"/>
    <property type="project" value="TreeGrafter"/>
</dbReference>
<evidence type="ECO:0000256" key="7">
    <source>
        <dbReference type="ARBA" id="ARBA00022927"/>
    </source>
</evidence>
<feature type="compositionally biased region" description="Basic and acidic residues" evidence="10">
    <location>
        <begin position="101"/>
        <end position="110"/>
    </location>
</feature>
<dbReference type="PANTHER" id="PTHR33446">
    <property type="entry name" value="PROTEIN TONB-RELATED"/>
    <property type="match status" value="1"/>
</dbReference>
<accession>A0A097R5C3</accession>
<dbReference type="InterPro" id="IPR051045">
    <property type="entry name" value="TonB-dependent_transducer"/>
</dbReference>
<name>A0A097R5C3_HAFAL</name>
<dbReference type="InterPro" id="IPR006260">
    <property type="entry name" value="TonB/TolA_C"/>
</dbReference>
<dbReference type="NCBIfam" id="TIGR01352">
    <property type="entry name" value="tonB_Cterm"/>
    <property type="match status" value="1"/>
</dbReference>
<keyword evidence="6 11" id="KW-0812">Transmembrane</keyword>
<evidence type="ECO:0000313" key="13">
    <source>
        <dbReference type="EMBL" id="AIU73922.1"/>
    </source>
</evidence>
<feature type="region of interest" description="Disordered" evidence="10">
    <location>
        <begin position="101"/>
        <end position="161"/>
    </location>
</feature>